<organism evidence="1 2">
    <name type="scientific">Anaeromyxobacter oryzae</name>
    <dbReference type="NCBI Taxonomy" id="2918170"/>
    <lineage>
        <taxon>Bacteria</taxon>
        <taxon>Pseudomonadati</taxon>
        <taxon>Myxococcota</taxon>
        <taxon>Myxococcia</taxon>
        <taxon>Myxococcales</taxon>
        <taxon>Cystobacterineae</taxon>
        <taxon>Anaeromyxobacteraceae</taxon>
        <taxon>Anaeromyxobacter</taxon>
    </lineage>
</organism>
<dbReference type="Proteomes" id="UP001162891">
    <property type="component" value="Chromosome"/>
</dbReference>
<dbReference type="Pfam" id="PF02597">
    <property type="entry name" value="ThiS"/>
    <property type="match status" value="1"/>
</dbReference>
<dbReference type="RefSeq" id="WP_248357570.1">
    <property type="nucleotide sequence ID" value="NZ_AP025591.1"/>
</dbReference>
<evidence type="ECO:0000313" key="1">
    <source>
        <dbReference type="EMBL" id="BDG01174.1"/>
    </source>
</evidence>
<dbReference type="InterPro" id="IPR052045">
    <property type="entry name" value="Sulfur_Carrier/Prot_Modifier"/>
</dbReference>
<proteinExistence type="predicted"/>
<dbReference type="InterPro" id="IPR012675">
    <property type="entry name" value="Beta-grasp_dom_sf"/>
</dbReference>
<dbReference type="InterPro" id="IPR003749">
    <property type="entry name" value="ThiS/MoaD-like"/>
</dbReference>
<sequence>MPVTLRLPTVLAKSAGGQTVHEAKGATVGAVIQDVTARHPDLGSRLRGPDGKPYPYVIFYLDDEDIRFQQGFETPVADGAEIVVVPAIAGG</sequence>
<dbReference type="PANTHER" id="PTHR38031">
    <property type="entry name" value="SULFUR CARRIER PROTEIN SLR0821-RELATED"/>
    <property type="match status" value="1"/>
</dbReference>
<dbReference type="EMBL" id="AP025591">
    <property type="protein sequence ID" value="BDG01174.1"/>
    <property type="molecule type" value="Genomic_DNA"/>
</dbReference>
<keyword evidence="2" id="KW-1185">Reference proteome</keyword>
<reference evidence="2" key="1">
    <citation type="journal article" date="2022" name="Int. J. Syst. Evol. Microbiol.">
        <title>Anaeromyxobacter oryzae sp. nov., Anaeromyxobacter diazotrophicus sp. nov. and Anaeromyxobacter paludicola sp. nov., isolated from paddy soils.</title>
        <authorList>
            <person name="Itoh H."/>
            <person name="Xu Z."/>
            <person name="Mise K."/>
            <person name="Masuda Y."/>
            <person name="Ushijima N."/>
            <person name="Hayakawa C."/>
            <person name="Shiratori Y."/>
            <person name="Senoo K."/>
        </authorList>
    </citation>
    <scope>NUCLEOTIDE SEQUENCE [LARGE SCALE GENOMIC DNA]</scope>
    <source>
        <strain evidence="2">Red232</strain>
    </source>
</reference>
<name>A0ABM7WNY8_9BACT</name>
<dbReference type="SUPFAM" id="SSF54285">
    <property type="entry name" value="MoaD/ThiS"/>
    <property type="match status" value="1"/>
</dbReference>
<protein>
    <submittedName>
        <fullName evidence="1">Molybdopterin synthase sulfur carrier subunit</fullName>
    </submittedName>
</protein>
<gene>
    <name evidence="1" type="ORF">AMOR_01700</name>
</gene>
<dbReference type="Gene3D" id="3.10.20.30">
    <property type="match status" value="1"/>
</dbReference>
<dbReference type="PANTHER" id="PTHR38031:SF1">
    <property type="entry name" value="SULFUR CARRIER PROTEIN CYSO"/>
    <property type="match status" value="1"/>
</dbReference>
<accession>A0ABM7WNY8</accession>
<dbReference type="InterPro" id="IPR016155">
    <property type="entry name" value="Mopterin_synth/thiamin_S_b"/>
</dbReference>
<evidence type="ECO:0000313" key="2">
    <source>
        <dbReference type="Proteomes" id="UP001162891"/>
    </source>
</evidence>